<dbReference type="OrthoDB" id="9805202at2"/>
<evidence type="ECO:0000256" key="1">
    <source>
        <dbReference type="ARBA" id="ARBA00004196"/>
    </source>
</evidence>
<dbReference type="AlphaFoldDB" id="A0A518RLI7"/>
<dbReference type="PANTHER" id="PTHR30600:SF10">
    <property type="entry name" value="BLL6722 PROTEIN"/>
    <property type="match status" value="1"/>
</dbReference>
<sequence>MRLATLRRVALANGFVRASELRIPVEQARREVGALIFDSTIMSLNGDISCRDCHRDEFGSTDGLPNAFGAGAKGIGRERMHSGGKILPRNVLPFWGRGGKGFDTLFWDGRVRLDGERIISQFGDKPPSRDPLIVAAHLPSVEIREMVIDTPDIHERLVQEDVAGAHRLQAELARRFAGDRTIGPKLAAAYGVAPEHLTFGEVVDALAAFIRDEFRIRPTKLERFVFEQGAISKDELAGGLLFYGRGRCSACHGGPYFSDLGFHAVAFPQAGFGKNGFGVDEGRYNATLDPKDRFLFRTPPLYNVSKTAPYSHSGSVVRLEDAIVAHFDPLRLVDPAKMSARARADLYARMGPASREPLPSALSDEEVRQLVAFLRMLDFAQR</sequence>
<gene>
    <name evidence="9" type="ORF">FPZ54_13980</name>
</gene>
<evidence type="ECO:0000256" key="4">
    <source>
        <dbReference type="ARBA" id="ARBA00022729"/>
    </source>
</evidence>
<evidence type="ECO:0000256" key="3">
    <source>
        <dbReference type="ARBA" id="ARBA00022723"/>
    </source>
</evidence>
<organism evidence="9 10">
    <name type="scientific">Sphingomonas suaedae</name>
    <dbReference type="NCBI Taxonomy" id="2599297"/>
    <lineage>
        <taxon>Bacteria</taxon>
        <taxon>Pseudomonadati</taxon>
        <taxon>Pseudomonadota</taxon>
        <taxon>Alphaproteobacteria</taxon>
        <taxon>Sphingomonadales</taxon>
        <taxon>Sphingomonadaceae</taxon>
        <taxon>Sphingomonas</taxon>
    </lineage>
</organism>
<evidence type="ECO:0000256" key="6">
    <source>
        <dbReference type="ARBA" id="ARBA00023004"/>
    </source>
</evidence>
<dbReference type="SUPFAM" id="SSF46626">
    <property type="entry name" value="Cytochrome c"/>
    <property type="match status" value="2"/>
</dbReference>
<accession>A0A518RLI7</accession>
<reference evidence="9 10" key="1">
    <citation type="submission" date="2019-07" db="EMBL/GenBank/DDBJ databases">
        <title>Sphingomonas alkalisoli sp. nov., isolated from rhizosphere soil of Suaedae salsa.</title>
        <authorList>
            <person name="Zhang H."/>
            <person name="Xu L."/>
            <person name="Zhang J.-X."/>
            <person name="Sun J.-Q."/>
        </authorList>
    </citation>
    <scope>NUCLEOTIDE SEQUENCE [LARGE SCALE GENOMIC DNA]</scope>
    <source>
        <strain evidence="9 10">XS-10</strain>
    </source>
</reference>
<evidence type="ECO:0000259" key="8">
    <source>
        <dbReference type="PROSITE" id="PS51007"/>
    </source>
</evidence>
<evidence type="ECO:0000256" key="2">
    <source>
        <dbReference type="ARBA" id="ARBA00022617"/>
    </source>
</evidence>
<dbReference type="InterPro" id="IPR004852">
    <property type="entry name" value="Di-haem_cyt_c_peroxidsae"/>
</dbReference>
<dbReference type="InterPro" id="IPR023893">
    <property type="entry name" value="MauG-like"/>
</dbReference>
<dbReference type="GO" id="GO:0020037">
    <property type="term" value="F:heme binding"/>
    <property type="evidence" value="ECO:0007669"/>
    <property type="project" value="InterPro"/>
</dbReference>
<dbReference type="NCBIfam" id="TIGR03981">
    <property type="entry name" value="SAM_quin_mod"/>
    <property type="match status" value="1"/>
</dbReference>
<evidence type="ECO:0000313" key="10">
    <source>
        <dbReference type="Proteomes" id="UP000318055"/>
    </source>
</evidence>
<evidence type="ECO:0000313" key="9">
    <source>
        <dbReference type="EMBL" id="QDX28294.1"/>
    </source>
</evidence>
<keyword evidence="6 7" id="KW-0408">Iron</keyword>
<dbReference type="GO" id="GO:0009055">
    <property type="term" value="F:electron transfer activity"/>
    <property type="evidence" value="ECO:0007669"/>
    <property type="project" value="InterPro"/>
</dbReference>
<protein>
    <submittedName>
        <fullName evidence="9">Methylamine utilization protein MauG</fullName>
    </submittedName>
</protein>
<dbReference type="InterPro" id="IPR036909">
    <property type="entry name" value="Cyt_c-like_dom_sf"/>
</dbReference>
<dbReference type="GO" id="GO:0004130">
    <property type="term" value="F:cytochrome-c peroxidase activity"/>
    <property type="evidence" value="ECO:0007669"/>
    <property type="project" value="TreeGrafter"/>
</dbReference>
<dbReference type="EMBL" id="CP042239">
    <property type="protein sequence ID" value="QDX28294.1"/>
    <property type="molecule type" value="Genomic_DNA"/>
</dbReference>
<keyword evidence="4" id="KW-0732">Signal</keyword>
<dbReference type="PROSITE" id="PS51007">
    <property type="entry name" value="CYTC"/>
    <property type="match status" value="1"/>
</dbReference>
<name>A0A518RLI7_9SPHN</name>
<keyword evidence="5" id="KW-0560">Oxidoreductase</keyword>
<keyword evidence="2 7" id="KW-0349">Heme</keyword>
<comment type="subcellular location">
    <subcellularLocation>
        <location evidence="1">Cell envelope</location>
    </subcellularLocation>
</comment>
<proteinExistence type="predicted"/>
<dbReference type="KEGG" id="ssua:FPZ54_13980"/>
<dbReference type="InterPro" id="IPR009056">
    <property type="entry name" value="Cyt_c-like_dom"/>
</dbReference>
<dbReference type="GO" id="GO:0030313">
    <property type="term" value="C:cell envelope"/>
    <property type="evidence" value="ECO:0007669"/>
    <property type="project" value="UniProtKB-SubCell"/>
</dbReference>
<dbReference type="GO" id="GO:0046872">
    <property type="term" value="F:metal ion binding"/>
    <property type="evidence" value="ECO:0007669"/>
    <property type="project" value="UniProtKB-KW"/>
</dbReference>
<dbReference type="PANTHER" id="PTHR30600">
    <property type="entry name" value="CYTOCHROME C PEROXIDASE-RELATED"/>
    <property type="match status" value="1"/>
</dbReference>
<dbReference type="InterPro" id="IPR051395">
    <property type="entry name" value="Cytochrome_c_Peroxidase/MauG"/>
</dbReference>
<evidence type="ECO:0000256" key="5">
    <source>
        <dbReference type="ARBA" id="ARBA00023002"/>
    </source>
</evidence>
<dbReference type="Gene3D" id="1.10.760.10">
    <property type="entry name" value="Cytochrome c-like domain"/>
    <property type="match status" value="2"/>
</dbReference>
<feature type="domain" description="Cytochrome c" evidence="8">
    <location>
        <begin position="233"/>
        <end position="378"/>
    </location>
</feature>
<evidence type="ECO:0000256" key="7">
    <source>
        <dbReference type="PROSITE-ProRule" id="PRU00433"/>
    </source>
</evidence>
<dbReference type="Proteomes" id="UP000318055">
    <property type="component" value="Chromosome"/>
</dbReference>
<keyword evidence="3 7" id="KW-0479">Metal-binding</keyword>
<keyword evidence="10" id="KW-1185">Reference proteome</keyword>
<dbReference type="Pfam" id="PF03150">
    <property type="entry name" value="CCP_MauG"/>
    <property type="match status" value="1"/>
</dbReference>